<name>A0A7X0HL58_9ACTN</name>
<protein>
    <submittedName>
        <fullName evidence="1">Uncharacterized protein</fullName>
    </submittedName>
</protein>
<evidence type="ECO:0000313" key="2">
    <source>
        <dbReference type="Proteomes" id="UP000540423"/>
    </source>
</evidence>
<dbReference type="Proteomes" id="UP000540423">
    <property type="component" value="Unassembled WGS sequence"/>
</dbReference>
<dbReference type="AlphaFoldDB" id="A0A7X0HL58"/>
<dbReference type="EMBL" id="JACHEM010000012">
    <property type="protein sequence ID" value="MBB6438173.1"/>
    <property type="molecule type" value="Genomic_DNA"/>
</dbReference>
<keyword evidence="2" id="KW-1185">Reference proteome</keyword>
<accession>A0A7X0HL58</accession>
<sequence length="659" mass="70691">MTSSRDLVVVAPNSTVNTGTVMGGQRHTVSHLTGGATSAVPLLQGPVRAKYLETARRRFVPPPSFEEALAAVDSGITVLLGDRGTGRETHALNLLAHGGEDPVLVQVDGAVNLSRWRPRPQGVHGYLVMEPPDPFTLRAWELSRLETPLAEANARLIIVLTDAPGLADALADHLGVPVVRHHPPDARKVFSAHFTDGSSDGEACAAWLRALPPGQLEELLPEGLPPRHAARTAHAAFNLGVVGGASGAEVLRHVALIEGTEAVARTQTDPVLRADLLAVTVYGGLQRGVVAERSEDLLRLVEPGETQTACAWSSYDPSAADTRRRLGPEALRLLGAQRVRRAGDGVTDCVSFFRPAMREAVWEVLCRDHTDLIPLLHSWLADPGPEAEQVEKAGRAVAAMAVTTGGRSLAHLQELALAPSCWAPQVAGWCLATAVQDPAAGRTAADLLEQWSVATEASLRETVLHACCPDRGEVAEERALGLLQQLLTTLDHDTNAVAVATAVAETLKRRFEAGDSRARRTVLRCMHDWSRGEDIPSLLAALCFPAMVHTDLTWWSDQMRADAQLVSGAVRLAAHALNESSSFGSMHDALVDWCAEAVRAGYRARALSELLDGLVDDRQPGFLRWLLAVERCSESMPGKKLATQALTAWRAKSPVSNSD</sequence>
<comment type="caution">
    <text evidence="1">The sequence shown here is derived from an EMBL/GenBank/DDBJ whole genome shotgun (WGS) entry which is preliminary data.</text>
</comment>
<organism evidence="1 2">
    <name type="scientific">Streptomyces candidus</name>
    <dbReference type="NCBI Taxonomy" id="67283"/>
    <lineage>
        <taxon>Bacteria</taxon>
        <taxon>Bacillati</taxon>
        <taxon>Actinomycetota</taxon>
        <taxon>Actinomycetes</taxon>
        <taxon>Kitasatosporales</taxon>
        <taxon>Streptomycetaceae</taxon>
        <taxon>Streptomyces</taxon>
    </lineage>
</organism>
<reference evidence="1 2" key="1">
    <citation type="submission" date="2020-08" db="EMBL/GenBank/DDBJ databases">
        <title>Genomic Encyclopedia of Type Strains, Phase IV (KMG-IV): sequencing the most valuable type-strain genomes for metagenomic binning, comparative biology and taxonomic classification.</title>
        <authorList>
            <person name="Goeker M."/>
        </authorList>
    </citation>
    <scope>NUCLEOTIDE SEQUENCE [LARGE SCALE GENOMIC DNA]</scope>
    <source>
        <strain evidence="1 2">DSM 40141</strain>
    </source>
</reference>
<dbReference type="RefSeq" id="WP_229923268.1">
    <property type="nucleotide sequence ID" value="NZ_BNBN01000003.1"/>
</dbReference>
<evidence type="ECO:0000313" key="1">
    <source>
        <dbReference type="EMBL" id="MBB6438173.1"/>
    </source>
</evidence>
<proteinExistence type="predicted"/>
<gene>
    <name evidence="1" type="ORF">HNQ79_004677</name>
</gene>